<evidence type="ECO:0008006" key="3">
    <source>
        <dbReference type="Google" id="ProtNLM"/>
    </source>
</evidence>
<evidence type="ECO:0000313" key="2">
    <source>
        <dbReference type="Proteomes" id="UP001203687"/>
    </source>
</evidence>
<dbReference type="EMBL" id="JALPQF010000006">
    <property type="protein sequence ID" value="MCK8480531.1"/>
    <property type="molecule type" value="Genomic_DNA"/>
</dbReference>
<dbReference type="SUPFAM" id="SSF53795">
    <property type="entry name" value="PEP carboxykinase-like"/>
    <property type="match status" value="1"/>
</dbReference>
<dbReference type="RefSeq" id="WP_248412615.1">
    <property type="nucleotide sequence ID" value="NZ_JALPQF010000006.1"/>
</dbReference>
<sequence length="378" mass="42757">MKTDLAPKYIKSIGNETSILWFQHSNRYVVVSESLLTLIHLFFSADDSLSYIKTLQDSLQLDVTESKAIYNDISTFIKEANQVSTPDEDLNLGLDIPLPSYTKTYIFGDKTITINFESDILKDLIHPQIAHHAVANQNEGDTVFDIFKTDDDLHLYKDKNLVGSYKTSMFHLLQGRFALELTNEIHHKSIDNWIATFHASTITNGNEAIMIIGDSGNGKSTLSAILMANAFDLLADDFTPLHQDTNLYRYPAAVSIKKGAFETLSPIIKHFDTYEVITNGPKKVNLKYVPPISDFNQSKPSVKCNKVVYVKYDSESPSSLQETSLDNILNTLIPESWVSPEETHALQFINWLKTLQCYELNYSDNDFAISKFKALFNE</sequence>
<dbReference type="Proteomes" id="UP001203687">
    <property type="component" value="Unassembled WGS sequence"/>
</dbReference>
<proteinExistence type="predicted"/>
<evidence type="ECO:0000313" key="1">
    <source>
        <dbReference type="EMBL" id="MCK8480531.1"/>
    </source>
</evidence>
<reference evidence="1" key="1">
    <citation type="submission" date="2022-04" db="EMBL/GenBank/DDBJ databases">
        <authorList>
            <person name="Ren T."/>
        </authorList>
    </citation>
    <scope>NUCLEOTIDE SEQUENCE</scope>
    <source>
        <strain evidence="1">F63249</strain>
    </source>
</reference>
<gene>
    <name evidence="1" type="ORF">MUY34_07865</name>
</gene>
<dbReference type="Gene3D" id="3.40.50.300">
    <property type="entry name" value="P-loop containing nucleotide triphosphate hydrolases"/>
    <property type="match status" value="1"/>
</dbReference>
<comment type="caution">
    <text evidence="1">The sequence shown here is derived from an EMBL/GenBank/DDBJ whole genome shotgun (WGS) entry which is preliminary data.</text>
</comment>
<keyword evidence="2" id="KW-1185">Reference proteome</keyword>
<organism evidence="1 2">
    <name type="scientific">Psychroserpens algicola</name>
    <dbReference type="NCBI Taxonomy" id="1719034"/>
    <lineage>
        <taxon>Bacteria</taxon>
        <taxon>Pseudomonadati</taxon>
        <taxon>Bacteroidota</taxon>
        <taxon>Flavobacteriia</taxon>
        <taxon>Flavobacteriales</taxon>
        <taxon>Flavobacteriaceae</taxon>
        <taxon>Psychroserpens</taxon>
    </lineage>
</organism>
<accession>A0ABT0H836</accession>
<protein>
    <recommendedName>
        <fullName evidence="3">HprK-related kinase B</fullName>
    </recommendedName>
</protein>
<dbReference type="InterPro" id="IPR027417">
    <property type="entry name" value="P-loop_NTPase"/>
</dbReference>
<name>A0ABT0H836_9FLAO</name>